<dbReference type="InterPro" id="IPR003607">
    <property type="entry name" value="HD/PDEase_dom"/>
</dbReference>
<dbReference type="InterPro" id="IPR006674">
    <property type="entry name" value="HD_domain"/>
</dbReference>
<dbReference type="Proteomes" id="UP001596545">
    <property type="component" value="Unassembled WGS sequence"/>
</dbReference>
<dbReference type="PANTHER" id="PTHR11373">
    <property type="entry name" value="DEOXYNUCLEOSIDE TRIPHOSPHATE TRIPHOSPHOHYDROLASE"/>
    <property type="match status" value="1"/>
</dbReference>
<gene>
    <name evidence="2" type="ORF">ACFQMF_13560</name>
</gene>
<proteinExistence type="predicted"/>
<evidence type="ECO:0000313" key="2">
    <source>
        <dbReference type="EMBL" id="MFC7325603.1"/>
    </source>
</evidence>
<dbReference type="EMBL" id="JBHTBL010000011">
    <property type="protein sequence ID" value="MFC7325603.1"/>
    <property type="molecule type" value="Genomic_DNA"/>
</dbReference>
<feature type="domain" description="HD" evidence="1">
    <location>
        <begin position="50"/>
        <end position="160"/>
    </location>
</feature>
<sequence length="422" mass="46230">MITVKDTVHDHIEIDGVAAALIDTPAVQRLRHVKQLGTVQLVYPSANHTRFEHSLGVYHLASRALDGLGIGGKRAERIEAAAMLHDVGHGPFSHNLESLTHRRTGKYHDDVGELLATGGVGEALRDHDLDPDRIAGIVAGEGRYAGLVSGELDVDRMDYLVRDAYHTGVPYGTIDTERFVRDLTFVERGSDAASTATGAGGNGPELVLDEGNVQTAESLLLARALMNPVVYTHHVARISKAMLRRAASELLDATATTAAELRRMDDHDFLAAIRDCRATAEISRRYDERDLYKLAVWAEYDDVPERVHEADHETETAFEREIAEEAGVAREHVVLDVPPEPSMRESTARVTVSGEVRRLERQSPLVSALRTAQRNQWRLGVYAPEPATDRVGRAAADVLGLDPDGLVTEVRGAVPTTLDEFE</sequence>
<evidence type="ECO:0000313" key="3">
    <source>
        <dbReference type="Proteomes" id="UP001596545"/>
    </source>
</evidence>
<organism evidence="2 3">
    <name type="scientific">Halorubrum rutilum</name>
    <dbReference type="NCBI Taxonomy" id="1364933"/>
    <lineage>
        <taxon>Archaea</taxon>
        <taxon>Methanobacteriati</taxon>
        <taxon>Methanobacteriota</taxon>
        <taxon>Stenosarchaea group</taxon>
        <taxon>Halobacteria</taxon>
        <taxon>Halobacteriales</taxon>
        <taxon>Haloferacaceae</taxon>
        <taxon>Halorubrum</taxon>
    </lineage>
</organism>
<dbReference type="SUPFAM" id="SSF109604">
    <property type="entry name" value="HD-domain/PDEase-like"/>
    <property type="match status" value="1"/>
</dbReference>
<dbReference type="SMART" id="SM00471">
    <property type="entry name" value="HDc"/>
    <property type="match status" value="1"/>
</dbReference>
<dbReference type="Gene3D" id="1.10.3210.10">
    <property type="entry name" value="Hypothetical protein af1432"/>
    <property type="match status" value="1"/>
</dbReference>
<dbReference type="Pfam" id="PF01966">
    <property type="entry name" value="HD"/>
    <property type="match status" value="1"/>
</dbReference>
<protein>
    <submittedName>
        <fullName evidence="2">HD domain-containing protein</fullName>
    </submittedName>
</protein>
<keyword evidence="3" id="KW-1185">Reference proteome</keyword>
<dbReference type="PANTHER" id="PTHR11373:SF4">
    <property type="entry name" value="DEOXYNUCLEOSIDE TRIPHOSPHATE TRIPHOSPHOHYDROLASE SAMHD1"/>
    <property type="match status" value="1"/>
</dbReference>
<dbReference type="AlphaFoldDB" id="A0ABD6ANG7"/>
<dbReference type="InterPro" id="IPR045509">
    <property type="entry name" value="HD_assoc_2"/>
</dbReference>
<dbReference type="FunFam" id="1.10.3210.10:FF:000037">
    <property type="entry name" value="Metal-dependent phosphohydrolase, HD superfamily"/>
    <property type="match status" value="1"/>
</dbReference>
<comment type="caution">
    <text evidence="2">The sequence shown here is derived from an EMBL/GenBank/DDBJ whole genome shotgun (WGS) entry which is preliminary data.</text>
</comment>
<name>A0ABD6ANG7_9EURY</name>
<dbReference type="Pfam" id="PF19276">
    <property type="entry name" value="HD_assoc_2"/>
    <property type="match status" value="1"/>
</dbReference>
<dbReference type="RefSeq" id="WP_256408325.1">
    <property type="nucleotide sequence ID" value="NZ_JANHDN010000002.1"/>
</dbReference>
<evidence type="ECO:0000259" key="1">
    <source>
        <dbReference type="PROSITE" id="PS51831"/>
    </source>
</evidence>
<dbReference type="InterPro" id="IPR050135">
    <property type="entry name" value="dGTPase-like"/>
</dbReference>
<dbReference type="CDD" id="cd00077">
    <property type="entry name" value="HDc"/>
    <property type="match status" value="1"/>
</dbReference>
<dbReference type="PROSITE" id="PS51831">
    <property type="entry name" value="HD"/>
    <property type="match status" value="1"/>
</dbReference>
<reference evidence="2 3" key="1">
    <citation type="journal article" date="2019" name="Int. J. Syst. Evol. Microbiol.">
        <title>The Global Catalogue of Microorganisms (GCM) 10K type strain sequencing project: providing services to taxonomists for standard genome sequencing and annotation.</title>
        <authorList>
            <consortium name="The Broad Institute Genomics Platform"/>
            <consortium name="The Broad Institute Genome Sequencing Center for Infectious Disease"/>
            <person name="Wu L."/>
            <person name="Ma J."/>
        </authorList>
    </citation>
    <scope>NUCLEOTIDE SEQUENCE [LARGE SCALE GENOMIC DNA]</scope>
    <source>
        <strain evidence="2 3">CGMCC 1.12554</strain>
    </source>
</reference>
<accession>A0ABD6ANG7</accession>